<dbReference type="EMBL" id="VDCV01000014">
    <property type="protein sequence ID" value="KAB5527274.1"/>
    <property type="molecule type" value="Genomic_DNA"/>
</dbReference>
<comment type="caution">
    <text evidence="2">The sequence shown here is derived from an EMBL/GenBank/DDBJ whole genome shotgun (WGS) entry which is preliminary data.</text>
</comment>
<keyword evidence="3" id="KW-1185">Reference proteome</keyword>
<protein>
    <submittedName>
        <fullName evidence="2">Uncharacterized protein</fullName>
    </submittedName>
</protein>
<keyword evidence="1" id="KW-0472">Membrane</keyword>
<accession>A0A5N5K9L3</accession>
<dbReference type="PANTHER" id="PTHR37726">
    <property type="entry name" value="TRANSMEMBRANE PROTEIN"/>
    <property type="match status" value="1"/>
</dbReference>
<feature type="transmembrane region" description="Helical" evidence="1">
    <location>
        <begin position="62"/>
        <end position="84"/>
    </location>
</feature>
<name>A0A5N5K9L3_9ROSI</name>
<sequence>MNSQLFLRNLEFRAEWPSEDVQAMFFKCVRWQVEDTVDPINCPYHYYCDSTYPGNHPPYVDVLVFLFTAALYLATLAIMVVDISRRGRTYLSKSKIYLQPSGPVSLPLILLVLAKGYRINTVFPLSCIGPAILQLLQVSALTFDSGGGGKDVRYAIFQASTISGILHASLYLDSIILPYYTGFDALVSSTFSGECASCVCRKEALVVGGRLIRYRGWSLTTFLVIGALCLRILCRMTGESKSRIMSIKSLLESLGLILITVDCVYLIRKSPEQSLMRIAAFGGVLVLICLQMIKKMSAQMIQWHSARVKLETGRICSRQLGLDSPRF</sequence>
<feature type="transmembrane region" description="Helical" evidence="1">
    <location>
        <begin position="155"/>
        <end position="180"/>
    </location>
</feature>
<feature type="transmembrane region" description="Helical" evidence="1">
    <location>
        <begin position="214"/>
        <end position="234"/>
    </location>
</feature>
<reference evidence="3" key="1">
    <citation type="journal article" date="2019" name="Gigascience">
        <title>De novo genome assembly of the endangered Acer yangbiense, a plant species with extremely small populations endemic to Yunnan Province, China.</title>
        <authorList>
            <person name="Yang J."/>
            <person name="Wariss H.M."/>
            <person name="Tao L."/>
            <person name="Zhang R."/>
            <person name="Yun Q."/>
            <person name="Hollingsworth P."/>
            <person name="Dao Z."/>
            <person name="Luo G."/>
            <person name="Guo H."/>
            <person name="Ma Y."/>
            <person name="Sun W."/>
        </authorList>
    </citation>
    <scope>NUCLEOTIDE SEQUENCE [LARGE SCALE GENOMIC DNA]</scope>
    <source>
        <strain evidence="3">cv. br00</strain>
    </source>
</reference>
<evidence type="ECO:0000313" key="3">
    <source>
        <dbReference type="Proteomes" id="UP000326939"/>
    </source>
</evidence>
<feature type="transmembrane region" description="Helical" evidence="1">
    <location>
        <begin position="274"/>
        <end position="293"/>
    </location>
</feature>
<feature type="transmembrane region" description="Helical" evidence="1">
    <location>
        <begin position="246"/>
        <end position="268"/>
    </location>
</feature>
<proteinExistence type="predicted"/>
<evidence type="ECO:0000313" key="2">
    <source>
        <dbReference type="EMBL" id="KAB5527274.1"/>
    </source>
</evidence>
<dbReference type="Proteomes" id="UP000326939">
    <property type="component" value="Chromosome 14"/>
</dbReference>
<gene>
    <name evidence="2" type="ORF">DKX38_021121</name>
</gene>
<evidence type="ECO:0000256" key="1">
    <source>
        <dbReference type="SAM" id="Phobius"/>
    </source>
</evidence>
<keyword evidence="1" id="KW-1133">Transmembrane helix</keyword>
<dbReference type="AlphaFoldDB" id="A0A5N5K9L3"/>
<keyword evidence="1" id="KW-0812">Transmembrane</keyword>
<organism evidence="2 3">
    <name type="scientific">Salix brachista</name>
    <dbReference type="NCBI Taxonomy" id="2182728"/>
    <lineage>
        <taxon>Eukaryota</taxon>
        <taxon>Viridiplantae</taxon>
        <taxon>Streptophyta</taxon>
        <taxon>Embryophyta</taxon>
        <taxon>Tracheophyta</taxon>
        <taxon>Spermatophyta</taxon>
        <taxon>Magnoliopsida</taxon>
        <taxon>eudicotyledons</taxon>
        <taxon>Gunneridae</taxon>
        <taxon>Pentapetalae</taxon>
        <taxon>rosids</taxon>
        <taxon>fabids</taxon>
        <taxon>Malpighiales</taxon>
        <taxon>Salicaceae</taxon>
        <taxon>Saliceae</taxon>
        <taxon>Salix</taxon>
    </lineage>
</organism>
<dbReference type="PANTHER" id="PTHR37726:SF1">
    <property type="entry name" value="TRANSMEMBRANE PROTEIN"/>
    <property type="match status" value="1"/>
</dbReference>